<feature type="site" description="Important for beta-aspartyl-AMP intermediate formation" evidence="7">
    <location>
        <position position="356"/>
    </location>
</feature>
<gene>
    <name evidence="9" type="ORF">dnm_073570</name>
</gene>
<feature type="domain" description="Glutamine amidotransferase type-2" evidence="8">
    <location>
        <begin position="3"/>
        <end position="199"/>
    </location>
</feature>
<dbReference type="GO" id="GO:0005829">
    <property type="term" value="C:cytosol"/>
    <property type="evidence" value="ECO:0007669"/>
    <property type="project" value="TreeGrafter"/>
</dbReference>
<dbReference type="InterPro" id="IPR017932">
    <property type="entry name" value="GATase_2_dom"/>
</dbReference>
<evidence type="ECO:0000256" key="3">
    <source>
        <dbReference type="ARBA" id="ARBA00012737"/>
    </source>
</evidence>
<dbReference type="InterPro" id="IPR001962">
    <property type="entry name" value="Asn_synthase"/>
</dbReference>
<dbReference type="GO" id="GO:0005524">
    <property type="term" value="F:ATP binding"/>
    <property type="evidence" value="ECO:0007669"/>
    <property type="project" value="UniProtKB-KW"/>
</dbReference>
<dbReference type="InterPro" id="IPR014729">
    <property type="entry name" value="Rossmann-like_a/b/a_fold"/>
</dbReference>
<comment type="catalytic activity">
    <reaction evidence="6">
        <text>L-aspartate + L-glutamine + ATP + H2O = L-asparagine + L-glutamate + AMP + diphosphate + H(+)</text>
        <dbReference type="Rhea" id="RHEA:12228"/>
        <dbReference type="ChEBI" id="CHEBI:15377"/>
        <dbReference type="ChEBI" id="CHEBI:15378"/>
        <dbReference type="ChEBI" id="CHEBI:29985"/>
        <dbReference type="ChEBI" id="CHEBI:29991"/>
        <dbReference type="ChEBI" id="CHEBI:30616"/>
        <dbReference type="ChEBI" id="CHEBI:33019"/>
        <dbReference type="ChEBI" id="CHEBI:58048"/>
        <dbReference type="ChEBI" id="CHEBI:58359"/>
        <dbReference type="ChEBI" id="CHEBI:456215"/>
        <dbReference type="EC" id="6.3.5.4"/>
    </reaction>
</comment>
<dbReference type="RefSeq" id="WP_207679138.1">
    <property type="nucleotide sequence ID" value="NZ_CP061800.1"/>
</dbReference>
<dbReference type="KEGG" id="dmm:dnm_073570"/>
<dbReference type="EC" id="6.3.5.4" evidence="3"/>
<evidence type="ECO:0000259" key="8">
    <source>
        <dbReference type="PROSITE" id="PS51278"/>
    </source>
</evidence>
<keyword evidence="10" id="KW-1185">Reference proteome</keyword>
<reference evidence="9" key="1">
    <citation type="journal article" date="2021" name="Microb. Physiol.">
        <title>Proteogenomic Insights into the Physiology of Marine, Sulfate-Reducing, Filamentous Desulfonema limicola and Desulfonema magnum.</title>
        <authorList>
            <person name="Schnaars V."/>
            <person name="Wohlbrand L."/>
            <person name="Scheve S."/>
            <person name="Hinrichs C."/>
            <person name="Reinhardt R."/>
            <person name="Rabus R."/>
        </authorList>
    </citation>
    <scope>NUCLEOTIDE SEQUENCE</scope>
    <source>
        <strain evidence="9">4be13</strain>
    </source>
</reference>
<dbReference type="InterPro" id="IPR051786">
    <property type="entry name" value="ASN_synthetase/amidase"/>
</dbReference>
<dbReference type="InterPro" id="IPR006426">
    <property type="entry name" value="Asn_synth_AEB"/>
</dbReference>
<dbReference type="EMBL" id="CP061800">
    <property type="protein sequence ID" value="QTA91293.1"/>
    <property type="molecule type" value="Genomic_DNA"/>
</dbReference>
<dbReference type="AlphaFoldDB" id="A0A975BTQ6"/>
<organism evidence="9 10">
    <name type="scientific">Desulfonema magnum</name>
    <dbReference type="NCBI Taxonomy" id="45655"/>
    <lineage>
        <taxon>Bacteria</taxon>
        <taxon>Pseudomonadati</taxon>
        <taxon>Thermodesulfobacteriota</taxon>
        <taxon>Desulfobacteria</taxon>
        <taxon>Desulfobacterales</taxon>
        <taxon>Desulfococcaceae</taxon>
        <taxon>Desulfonema</taxon>
    </lineage>
</organism>
<proteinExistence type="inferred from homology"/>
<keyword evidence="5" id="KW-0067">ATP-binding</keyword>
<dbReference type="Gene3D" id="3.60.20.10">
    <property type="entry name" value="Glutamine Phosphoribosylpyrophosphate, subunit 1, domain 1"/>
    <property type="match status" value="1"/>
</dbReference>
<dbReference type="PIRSF" id="PIRSF001589">
    <property type="entry name" value="Asn_synthetase_glu-h"/>
    <property type="match status" value="1"/>
</dbReference>
<dbReference type="SUPFAM" id="SSF56235">
    <property type="entry name" value="N-terminal nucleophile aminohydrolases (Ntn hydrolases)"/>
    <property type="match status" value="1"/>
</dbReference>
<dbReference type="PROSITE" id="PS51278">
    <property type="entry name" value="GATASE_TYPE_2"/>
    <property type="match status" value="1"/>
</dbReference>
<keyword evidence="4" id="KW-0547">Nucleotide-binding</keyword>
<evidence type="ECO:0000256" key="5">
    <source>
        <dbReference type="ARBA" id="ARBA00022840"/>
    </source>
</evidence>
<dbReference type="Gene3D" id="3.40.50.620">
    <property type="entry name" value="HUPs"/>
    <property type="match status" value="1"/>
</dbReference>
<evidence type="ECO:0000256" key="2">
    <source>
        <dbReference type="ARBA" id="ARBA00005752"/>
    </source>
</evidence>
<comment type="pathway">
    <text evidence="1">Amino-acid biosynthesis; L-asparagine biosynthesis; L-asparagine from L-aspartate (L-Gln route): step 1/1.</text>
</comment>
<dbReference type="GO" id="GO:0006529">
    <property type="term" value="P:asparagine biosynthetic process"/>
    <property type="evidence" value="ECO:0007669"/>
    <property type="project" value="InterPro"/>
</dbReference>
<dbReference type="Pfam" id="PF00733">
    <property type="entry name" value="Asn_synthase"/>
    <property type="match status" value="1"/>
</dbReference>
<evidence type="ECO:0000256" key="6">
    <source>
        <dbReference type="ARBA" id="ARBA00048741"/>
    </source>
</evidence>
<dbReference type="InterPro" id="IPR029055">
    <property type="entry name" value="Ntn_hydrolases_N"/>
</dbReference>
<comment type="similarity">
    <text evidence="2">Belongs to the asparagine synthetase family.</text>
</comment>
<evidence type="ECO:0000313" key="10">
    <source>
        <dbReference type="Proteomes" id="UP000663722"/>
    </source>
</evidence>
<name>A0A975BTQ6_9BACT</name>
<evidence type="ECO:0000256" key="1">
    <source>
        <dbReference type="ARBA" id="ARBA00005187"/>
    </source>
</evidence>
<dbReference type="CDD" id="cd01991">
    <property type="entry name" value="Asn_synthase_B_C"/>
    <property type="match status" value="1"/>
</dbReference>
<dbReference type="Pfam" id="PF13537">
    <property type="entry name" value="GATase_7"/>
    <property type="match status" value="1"/>
</dbReference>
<evidence type="ECO:0000313" key="9">
    <source>
        <dbReference type="EMBL" id="QTA91293.1"/>
    </source>
</evidence>
<evidence type="ECO:0000256" key="7">
    <source>
        <dbReference type="PIRSR" id="PIRSR001589-3"/>
    </source>
</evidence>
<dbReference type="Proteomes" id="UP000663722">
    <property type="component" value="Chromosome"/>
</dbReference>
<accession>A0A975BTQ6</accession>
<dbReference type="GO" id="GO:0004066">
    <property type="term" value="F:asparagine synthase (glutamine-hydrolyzing) activity"/>
    <property type="evidence" value="ECO:0007669"/>
    <property type="project" value="UniProtKB-EC"/>
</dbReference>
<protein>
    <recommendedName>
        <fullName evidence="3">asparagine synthase (glutamine-hydrolyzing)</fullName>
        <ecNumber evidence="3">6.3.5.4</ecNumber>
    </recommendedName>
</protein>
<evidence type="ECO:0000256" key="4">
    <source>
        <dbReference type="ARBA" id="ARBA00022741"/>
    </source>
</evidence>
<dbReference type="SUPFAM" id="SSF52402">
    <property type="entry name" value="Adenine nucleotide alpha hydrolases-like"/>
    <property type="match status" value="1"/>
</dbReference>
<dbReference type="PANTHER" id="PTHR43284">
    <property type="entry name" value="ASPARAGINE SYNTHETASE (GLUTAMINE-HYDROLYZING)"/>
    <property type="match status" value="1"/>
</dbReference>
<sequence length="599" mass="67957">MGCLFGYCGRPSKGLLNRMAKILKHRCKQGWEQERLTQSNDHVFEIGHGIPMWSSDSQVGKISERNTAFGYSGVFFNAKQVVHSETKSASEILDAMKNEPENQLQSLEGVFTAAFACEDKSFLIRDPAGVKVLYWTLNRERLVFASEIKALFADTSVPRKMRMAALPEYLTFSFIPGERTMFEDIYELQPGTTLKYQQGKVSLQRHFVFENAEWDGKHPRAEHDYAEQVRSDLEISVRECCAVNNNGMPPSVFLSGGIDSSAVLAVAANQFPGVPIKTFSVHFGPRYANENEYVSMMAERYHTDHTWIEIRPSNFIKRMRQIIWKLDDPIGDPITVPNFLLSEAASRVSPLVLNGEGGDPCFGGPKNIPMILSNIYGQLPGESADSWLEQDYLFSYRKCFDDLENMLNPDVLKASGGREALAAIITPFLKSAVPRQFLNKLMTINIRLKGANLILVKVDKMSSANGLLALPPLFSKRIIETSMACPPNLKLVGNVEKGILKNAVEDIVPYPIIQRPKSGMMVPVRFWFRGEMRRYAKKVLSKKNLSRAGFFNIPYVRSLLNYDKSEIQSYRCGLKLWMLITFMFWYEQMAERRSLYMSD</sequence>
<dbReference type="PANTHER" id="PTHR43284:SF1">
    <property type="entry name" value="ASPARAGINE SYNTHETASE"/>
    <property type="match status" value="1"/>
</dbReference>